<dbReference type="Proteomes" id="UP001172055">
    <property type="component" value="Unassembled WGS sequence"/>
</dbReference>
<organism evidence="2 3">
    <name type="scientific">Planococcus shixiaomingii</name>
    <dbReference type="NCBI Taxonomy" id="3058393"/>
    <lineage>
        <taxon>Bacteria</taxon>
        <taxon>Bacillati</taxon>
        <taxon>Bacillota</taxon>
        <taxon>Bacilli</taxon>
        <taxon>Bacillales</taxon>
        <taxon>Caryophanaceae</taxon>
        <taxon>Planococcus</taxon>
    </lineage>
</organism>
<protein>
    <submittedName>
        <fullName evidence="2">Uncharacterized protein</fullName>
    </submittedName>
</protein>
<feature type="transmembrane region" description="Helical" evidence="1">
    <location>
        <begin position="6"/>
        <end position="32"/>
    </location>
</feature>
<keyword evidence="1" id="KW-0812">Transmembrane</keyword>
<name>A0ABT8N2A3_9BACL</name>
<keyword evidence="1" id="KW-1133">Transmembrane helix</keyword>
<evidence type="ECO:0000313" key="2">
    <source>
        <dbReference type="EMBL" id="MDN7241685.1"/>
    </source>
</evidence>
<dbReference type="RefSeq" id="WP_301723286.1">
    <property type="nucleotide sequence ID" value="NZ_JAUJWV010000001.1"/>
</dbReference>
<evidence type="ECO:0000256" key="1">
    <source>
        <dbReference type="SAM" id="Phobius"/>
    </source>
</evidence>
<dbReference type="EMBL" id="JAUJWV010000001">
    <property type="protein sequence ID" value="MDN7241685.1"/>
    <property type="molecule type" value="Genomic_DNA"/>
</dbReference>
<accession>A0ABT8N2A3</accession>
<comment type="caution">
    <text evidence="2">The sequence shown here is derived from an EMBL/GenBank/DDBJ whole genome shotgun (WGS) entry which is preliminary data.</text>
</comment>
<gene>
    <name evidence="2" type="ORF">QWY14_07760</name>
</gene>
<keyword evidence="3" id="KW-1185">Reference proteome</keyword>
<keyword evidence="1" id="KW-0472">Membrane</keyword>
<evidence type="ECO:0000313" key="3">
    <source>
        <dbReference type="Proteomes" id="UP001172055"/>
    </source>
</evidence>
<sequence length="40" mass="4746">MMISMGMFTILIWVSILGSALLMLTIFGYFLYELRKNKIW</sequence>
<proteinExistence type="predicted"/>
<reference evidence="2 3" key="1">
    <citation type="submission" date="2023-06" db="EMBL/GenBank/DDBJ databases">
        <title>Novel species in genus Planococcus.</title>
        <authorList>
            <person name="Ning S."/>
        </authorList>
    </citation>
    <scope>NUCLEOTIDE SEQUENCE [LARGE SCALE GENOMIC DNA]</scope>
    <source>
        <strain evidence="2 3">N028</strain>
    </source>
</reference>